<dbReference type="Proteomes" id="UP000029965">
    <property type="component" value="Chromosome X"/>
</dbReference>
<gene>
    <name evidence="2" type="primary">CXorf65</name>
</gene>
<dbReference type="PANTHER" id="PTHR33887">
    <property type="entry name" value="PB1 DOMAIN-CONTAINING PROTEIN"/>
    <property type="match status" value="1"/>
</dbReference>
<dbReference type="OMA" id="RVKMLRI"/>
<dbReference type="Pfam" id="PF15874">
    <property type="entry name" value="Il2rg"/>
    <property type="match status" value="1"/>
</dbReference>
<reference evidence="2" key="2">
    <citation type="submission" date="2025-08" db="UniProtKB">
        <authorList>
            <consortium name="Ensembl"/>
        </authorList>
    </citation>
    <scope>IDENTIFICATION</scope>
</reference>
<reference evidence="2" key="3">
    <citation type="submission" date="2025-09" db="UniProtKB">
        <authorList>
            <consortium name="Ensembl"/>
        </authorList>
    </citation>
    <scope>IDENTIFICATION</scope>
</reference>
<feature type="compositionally biased region" description="Basic residues" evidence="1">
    <location>
        <begin position="170"/>
        <end position="183"/>
    </location>
</feature>
<keyword evidence="3" id="KW-1185">Reference proteome</keyword>
<proteinExistence type="predicted"/>
<accession>A0A0D9RGI9</accession>
<name>A0A0D9RGI9_CHLSB</name>
<dbReference type="Bgee" id="ENSCSAG00000011528">
    <property type="expression patterns" value="Expressed in blood and 2 other cell types or tissues"/>
</dbReference>
<dbReference type="BioGRID-ORCS" id="103232144">
    <property type="hits" value="0 hits in 6 CRISPR screens"/>
</dbReference>
<reference evidence="2 3" key="1">
    <citation type="submission" date="2014-03" db="EMBL/GenBank/DDBJ databases">
        <authorList>
            <person name="Warren W."/>
            <person name="Wilson R.K."/>
        </authorList>
    </citation>
    <scope>NUCLEOTIDE SEQUENCE</scope>
</reference>
<evidence type="ECO:0000313" key="2">
    <source>
        <dbReference type="Ensembl" id="ENSCSAP00000007728.1"/>
    </source>
</evidence>
<dbReference type="EMBL" id="AQIB01144352">
    <property type="status" value="NOT_ANNOTATED_CDS"/>
    <property type="molecule type" value="Genomic_DNA"/>
</dbReference>
<dbReference type="PANTHER" id="PTHR33887:SF4">
    <property type="entry name" value="AB2-183"/>
    <property type="match status" value="1"/>
</dbReference>
<dbReference type="GeneTree" id="ENSGT00510000049291"/>
<protein>
    <submittedName>
        <fullName evidence="2">Chromosome X open reading frame 65</fullName>
    </submittedName>
</protein>
<dbReference type="OrthoDB" id="2109241at2759"/>
<sequence length="183" mass="21353">MFIFIKHGDNQQFLVNTNCAVVVLLYYIRSKVKLPKTSTIDLCEQTGKMKMLFLMKPTHAEYASKYLTARSTYYVCKVERGPPGTRLENGYRAFVPLLKNPEPRLLVALRIQYDALERRRIQMLKMQEAKKVVIIEPTVSVPSKLSGRSEKKKSTRKSPTFRNRPDFKKDKRRPLNKTTKQKK</sequence>
<dbReference type="GO" id="GO:0006366">
    <property type="term" value="P:transcription by RNA polymerase II"/>
    <property type="evidence" value="ECO:0007669"/>
    <property type="project" value="Ensembl"/>
</dbReference>
<dbReference type="InterPro" id="IPR039471">
    <property type="entry name" value="CXorf65-like"/>
</dbReference>
<evidence type="ECO:0000256" key="1">
    <source>
        <dbReference type="SAM" id="MobiDB-lite"/>
    </source>
</evidence>
<evidence type="ECO:0000313" key="3">
    <source>
        <dbReference type="Proteomes" id="UP000029965"/>
    </source>
</evidence>
<feature type="region of interest" description="Disordered" evidence="1">
    <location>
        <begin position="143"/>
        <end position="183"/>
    </location>
</feature>
<dbReference type="AlphaFoldDB" id="A0A0D9RGI9"/>
<dbReference type="KEGG" id="csab:103232144"/>
<dbReference type="Ensembl" id="ENSCSAT00000009618.1">
    <property type="protein sequence ID" value="ENSCSAP00000007728.1"/>
    <property type="gene ID" value="ENSCSAG00000011528.1"/>
</dbReference>
<dbReference type="eggNOG" id="ENOG502S153">
    <property type="taxonomic scope" value="Eukaryota"/>
</dbReference>
<dbReference type="GO" id="GO:0000978">
    <property type="term" value="F:RNA polymerase II cis-regulatory region sequence-specific DNA binding"/>
    <property type="evidence" value="ECO:0007669"/>
    <property type="project" value="Ensembl"/>
</dbReference>
<organism evidence="2 3">
    <name type="scientific">Chlorocebus sabaeus</name>
    <name type="common">Green monkey</name>
    <name type="synonym">Simia sabaea</name>
    <dbReference type="NCBI Taxonomy" id="60711"/>
    <lineage>
        <taxon>Eukaryota</taxon>
        <taxon>Metazoa</taxon>
        <taxon>Chordata</taxon>
        <taxon>Craniata</taxon>
        <taxon>Vertebrata</taxon>
        <taxon>Euteleostomi</taxon>
        <taxon>Mammalia</taxon>
        <taxon>Eutheria</taxon>
        <taxon>Euarchontoglires</taxon>
        <taxon>Primates</taxon>
        <taxon>Haplorrhini</taxon>
        <taxon>Catarrhini</taxon>
        <taxon>Cercopithecidae</taxon>
        <taxon>Cercopithecinae</taxon>
        <taxon>Chlorocebus</taxon>
    </lineage>
</organism>